<proteinExistence type="predicted"/>
<comment type="caution">
    <text evidence="2">The sequence shown here is derived from an EMBL/GenBank/DDBJ whole genome shotgun (WGS) entry which is preliminary data.</text>
</comment>
<feature type="region of interest" description="Disordered" evidence="1">
    <location>
        <begin position="50"/>
        <end position="70"/>
    </location>
</feature>
<dbReference type="AlphaFoldDB" id="X1TB04"/>
<evidence type="ECO:0000256" key="1">
    <source>
        <dbReference type="SAM" id="MobiDB-lite"/>
    </source>
</evidence>
<gene>
    <name evidence="2" type="ORF">S12H4_35953</name>
</gene>
<sequence length="70" mass="8269">MTLMNEKVLRKPHNVKINPDVLREAHIEALRSKKKLEKWLEEAIEEEIEREQKNLKQKRPAATGPSEVIR</sequence>
<evidence type="ECO:0000313" key="2">
    <source>
        <dbReference type="EMBL" id="GAI88541.1"/>
    </source>
</evidence>
<dbReference type="EMBL" id="BARW01021402">
    <property type="protein sequence ID" value="GAI88541.1"/>
    <property type="molecule type" value="Genomic_DNA"/>
</dbReference>
<accession>X1TB04</accession>
<reference evidence="2" key="1">
    <citation type="journal article" date="2014" name="Front. Microbiol.">
        <title>High frequency of phylogenetically diverse reductive dehalogenase-homologous genes in deep subseafloor sedimentary metagenomes.</title>
        <authorList>
            <person name="Kawai M."/>
            <person name="Futagami T."/>
            <person name="Toyoda A."/>
            <person name="Takaki Y."/>
            <person name="Nishi S."/>
            <person name="Hori S."/>
            <person name="Arai W."/>
            <person name="Tsubouchi T."/>
            <person name="Morono Y."/>
            <person name="Uchiyama I."/>
            <person name="Ito T."/>
            <person name="Fujiyama A."/>
            <person name="Inagaki F."/>
            <person name="Takami H."/>
        </authorList>
    </citation>
    <scope>NUCLEOTIDE SEQUENCE</scope>
    <source>
        <strain evidence="2">Expedition CK06-06</strain>
    </source>
</reference>
<protein>
    <submittedName>
        <fullName evidence="2">Uncharacterized protein</fullName>
    </submittedName>
</protein>
<organism evidence="2">
    <name type="scientific">marine sediment metagenome</name>
    <dbReference type="NCBI Taxonomy" id="412755"/>
    <lineage>
        <taxon>unclassified sequences</taxon>
        <taxon>metagenomes</taxon>
        <taxon>ecological metagenomes</taxon>
    </lineage>
</organism>
<name>X1TB04_9ZZZZ</name>